<comment type="similarity">
    <text evidence="7">Belongs to the CobU/CobP family.</text>
</comment>
<evidence type="ECO:0000256" key="11">
    <source>
        <dbReference type="ARBA" id="ARBA00022679"/>
    </source>
</evidence>
<dbReference type="Pfam" id="PF02283">
    <property type="entry name" value="CobU"/>
    <property type="match status" value="1"/>
</dbReference>
<dbReference type="CDD" id="cd00544">
    <property type="entry name" value="CobU"/>
    <property type="match status" value="1"/>
</dbReference>
<protein>
    <recommendedName>
        <fullName evidence="16">Adenosylcobinamide kinase</fullName>
        <ecNumber evidence="8">2.7.1.156</ecNumber>
        <ecNumber evidence="9">2.7.7.62</ecNumber>
    </recommendedName>
    <alternativeName>
        <fullName evidence="17">Adenosylcobinamide-phosphate guanylyltransferase</fullName>
    </alternativeName>
</protein>
<reference evidence="19 22" key="1">
    <citation type="submission" date="2015-02" db="EMBL/GenBank/DDBJ databases">
        <title>Physiological reanalysis, assessment of diazotrophy, and genome sequences of multiple isolates of Streptomyces thermoautotrophicus.</title>
        <authorList>
            <person name="MacKellar D.C."/>
            <person name="Lieber L."/>
            <person name="Norman J."/>
            <person name="Bolger A."/>
            <person name="Tobin C."/>
            <person name="Murray J.W."/>
            <person name="Prell J."/>
        </authorList>
    </citation>
    <scope>NUCLEOTIDE SEQUENCE [LARGE SCALE GENOMIC DNA]</scope>
    <source>
        <strain evidence="19 22">UBT1</strain>
    </source>
</reference>
<dbReference type="Pfam" id="PF12706">
    <property type="entry name" value="Lactamase_B_2"/>
    <property type="match status" value="1"/>
</dbReference>
<dbReference type="GO" id="GO:0009236">
    <property type="term" value="P:cobalamin biosynthetic process"/>
    <property type="evidence" value="ECO:0007669"/>
    <property type="project" value="UniProtKB-UniPathway"/>
</dbReference>
<keyword evidence="11 20" id="KW-0808">Transferase</keyword>
<reference evidence="21" key="2">
    <citation type="submission" date="2015-04" db="EMBL/GenBank/DDBJ databases">
        <title>Physiological reanalysis, assessment of diazotrophy, and genome sequences of multiple isolates of Streptomyces thermoautotrophicus.</title>
        <authorList>
            <person name="MacKellar D.C."/>
            <person name="Lieber L."/>
            <person name="Norman J."/>
            <person name="Bolger A."/>
            <person name="Tobin C."/>
            <person name="Murray J.W."/>
            <person name="Chang R."/>
            <person name="Ford T."/>
            <person name="Nguyen P.Q."/>
            <person name="Woodward J."/>
            <person name="Permingeat H."/>
            <person name="Joshi N.S."/>
            <person name="Silver P.A."/>
            <person name="Usadel B."/>
            <person name="Rutherford A.W."/>
            <person name="Friesen M."/>
            <person name="Prell J."/>
        </authorList>
    </citation>
    <scope>NUCLEOTIDE SEQUENCE [LARGE SCALE GENOMIC DNA]</scope>
    <source>
        <strain evidence="21">H1</strain>
    </source>
</reference>
<evidence type="ECO:0000256" key="9">
    <source>
        <dbReference type="ARBA" id="ARBA00012523"/>
    </source>
</evidence>
<dbReference type="STRING" id="1469144.LI90_2742"/>
<dbReference type="InterPro" id="IPR001279">
    <property type="entry name" value="Metallo-B-lactamas"/>
</dbReference>
<dbReference type="GO" id="GO:0005525">
    <property type="term" value="F:GTP binding"/>
    <property type="evidence" value="ECO:0007669"/>
    <property type="project" value="UniProtKB-KW"/>
</dbReference>
<dbReference type="InterPro" id="IPR003203">
    <property type="entry name" value="CobU/CobP"/>
</dbReference>
<organism evidence="19 22">
    <name type="scientific">Carbonactinospora thermoautotrophica</name>
    <dbReference type="NCBI Taxonomy" id="1469144"/>
    <lineage>
        <taxon>Bacteria</taxon>
        <taxon>Bacillati</taxon>
        <taxon>Actinomycetota</taxon>
        <taxon>Actinomycetes</taxon>
        <taxon>Kitasatosporales</taxon>
        <taxon>Carbonactinosporaceae</taxon>
        <taxon>Carbonactinospora</taxon>
    </lineage>
</organism>
<proteinExistence type="inferred from homology"/>
<evidence type="ECO:0000256" key="14">
    <source>
        <dbReference type="ARBA" id="ARBA00022840"/>
    </source>
</evidence>
<dbReference type="PANTHER" id="PTHR34848">
    <property type="match status" value="1"/>
</dbReference>
<gene>
    <name evidence="20" type="ORF">LI90_2742</name>
    <name evidence="19" type="ORF">TH66_15405</name>
</gene>
<evidence type="ECO:0000313" key="22">
    <source>
        <dbReference type="Proteomes" id="UP000070659"/>
    </source>
</evidence>
<evidence type="ECO:0000256" key="17">
    <source>
        <dbReference type="ARBA" id="ARBA00030571"/>
    </source>
</evidence>
<sequence length="448" mass="47676">MDVLLLGTGGADGWPNPFCTCASCCSQRAAGEVRGPTAALVDEVLLLDAGPEAARAAERAGRDLAGVRHVLVTHPDHAHPDLVRWRPRSAEPLDLVGPVGALARYDDRLAPDDPVRRHPVRPGDTLGLGGYRVRVLAAAPCDAEAVLYDVTGPDGSRLLYAPVTGPLPEETLTRVAGAAYHLVLLEETHGDRPDAATGHLDLVSFGRQVAELRRRGAVVEGTDVVAVHLGHGNPPMPELARRLAAYGARVVPDGTLLTVGAPPPRRPRRVLVLGGARSGKSAEAERRLLAEPAVTYVATGGTRPGDPEWAARVAAHRARRPPSWRTVETTDLVGVLRTAATPVLIDCLSLWLTAVMDEMDAWDDAAWRGGAQERLAARVEELVAAWRSVRVPVIAVSNEVGSGVVPPTTAGRRFRDELGRLNTRIAAESEEVVLVVAGQVLPLRRPQG</sequence>
<accession>A0A132MS65</accession>
<keyword evidence="21" id="KW-1185">Reference proteome</keyword>
<dbReference type="InterPro" id="IPR036866">
    <property type="entry name" value="RibonucZ/Hydroxyglut_hydro"/>
</dbReference>
<dbReference type="GO" id="GO:0005524">
    <property type="term" value="F:ATP binding"/>
    <property type="evidence" value="ECO:0007669"/>
    <property type="project" value="UniProtKB-KW"/>
</dbReference>
<evidence type="ECO:0000256" key="16">
    <source>
        <dbReference type="ARBA" id="ARBA00029570"/>
    </source>
</evidence>
<dbReference type="RefSeq" id="WP_066888359.1">
    <property type="nucleotide sequence ID" value="NZ_JYIJ01000018.1"/>
</dbReference>
<comment type="catalytic activity">
    <reaction evidence="2">
        <text>adenosylcob(III)inamide phosphate + GTP + H(+) = adenosylcob(III)inamide-GDP + diphosphate</text>
        <dbReference type="Rhea" id="RHEA:22712"/>
        <dbReference type="ChEBI" id="CHEBI:15378"/>
        <dbReference type="ChEBI" id="CHEBI:33019"/>
        <dbReference type="ChEBI" id="CHEBI:37565"/>
        <dbReference type="ChEBI" id="CHEBI:58502"/>
        <dbReference type="ChEBI" id="CHEBI:60487"/>
        <dbReference type="EC" id="2.7.7.62"/>
    </reaction>
</comment>
<name>A0A132MS65_9ACTN</name>
<dbReference type="EC" id="2.7.1.156" evidence="8"/>
<reference evidence="20" key="3">
    <citation type="submission" date="2015-04" db="EMBL/GenBank/DDBJ databases">
        <title>Physiological reanalysis, assessment of diazotrophy, and genome sequences of multiple isolates of Streptomyces thermoautotrophicus.</title>
        <authorList>
            <person name="MacKellar D.C."/>
            <person name="Lieber L."/>
            <person name="Norman J."/>
            <person name="Bolger A."/>
            <person name="Tobin C."/>
            <person name="Murray J.W."/>
            <person name="Woodward J."/>
            <person name="Friesen M."/>
            <person name="Prell J."/>
        </authorList>
    </citation>
    <scope>NUCLEOTIDE SEQUENCE [LARGE SCALE GENOMIC DNA]</scope>
    <source>
        <strain evidence="20">H1</strain>
    </source>
</reference>
<evidence type="ECO:0000313" key="21">
    <source>
        <dbReference type="Proteomes" id="UP000070188"/>
    </source>
</evidence>
<dbReference type="Gene3D" id="3.60.15.10">
    <property type="entry name" value="Ribonuclease Z/Hydroxyacylglutathione hydrolase-like"/>
    <property type="match status" value="1"/>
</dbReference>
<dbReference type="EMBL" id="LAXD01000001">
    <property type="protein sequence ID" value="KWX01710.1"/>
    <property type="molecule type" value="Genomic_DNA"/>
</dbReference>
<evidence type="ECO:0000256" key="12">
    <source>
        <dbReference type="ARBA" id="ARBA00022741"/>
    </source>
</evidence>
<dbReference type="FunFam" id="3.40.50.300:FF:001458">
    <property type="entry name" value="Bifunctional cobinamide kinase/cobinamide phosphate guanylyltransferase"/>
    <property type="match status" value="1"/>
</dbReference>
<dbReference type="PATRIC" id="fig|1469144.10.peg.2966"/>
<dbReference type="Proteomes" id="UP000070659">
    <property type="component" value="Unassembled WGS sequence"/>
</dbReference>
<dbReference type="InterPro" id="IPR027417">
    <property type="entry name" value="P-loop_NTPase"/>
</dbReference>
<dbReference type="Proteomes" id="UP000070188">
    <property type="component" value="Unassembled WGS sequence"/>
</dbReference>
<keyword evidence="14" id="KW-0067">ATP-binding</keyword>
<evidence type="ECO:0000256" key="3">
    <source>
        <dbReference type="ARBA" id="ARBA00001522"/>
    </source>
</evidence>
<comment type="catalytic activity">
    <reaction evidence="3">
        <text>adenosylcob(III)inamide + GTP = adenosylcob(III)inamide phosphate + GDP + H(+)</text>
        <dbReference type="Rhea" id="RHEA:15765"/>
        <dbReference type="ChEBI" id="CHEBI:2480"/>
        <dbReference type="ChEBI" id="CHEBI:15378"/>
        <dbReference type="ChEBI" id="CHEBI:37565"/>
        <dbReference type="ChEBI" id="CHEBI:58189"/>
        <dbReference type="ChEBI" id="CHEBI:58502"/>
        <dbReference type="EC" id="2.7.1.156"/>
    </reaction>
</comment>
<dbReference type="GO" id="GO:0043752">
    <property type="term" value="F:adenosylcobinamide kinase activity"/>
    <property type="evidence" value="ECO:0007669"/>
    <property type="project" value="UniProtKB-EC"/>
</dbReference>
<dbReference type="UniPathway" id="UPA00148">
    <property type="reaction ID" value="UER00236"/>
</dbReference>
<evidence type="ECO:0000313" key="19">
    <source>
        <dbReference type="EMBL" id="KWX00242.1"/>
    </source>
</evidence>
<evidence type="ECO:0000256" key="13">
    <source>
        <dbReference type="ARBA" id="ARBA00022777"/>
    </source>
</evidence>
<evidence type="ECO:0000313" key="20">
    <source>
        <dbReference type="EMBL" id="KWX01710.1"/>
    </source>
</evidence>
<evidence type="ECO:0000256" key="1">
    <source>
        <dbReference type="ARBA" id="ARBA00000312"/>
    </source>
</evidence>
<dbReference type="SUPFAM" id="SSF52540">
    <property type="entry name" value="P-loop containing nucleoside triphosphate hydrolases"/>
    <property type="match status" value="1"/>
</dbReference>
<evidence type="ECO:0000256" key="10">
    <source>
        <dbReference type="ARBA" id="ARBA00022573"/>
    </source>
</evidence>
<comment type="caution">
    <text evidence="19">The sequence shown here is derived from an EMBL/GenBank/DDBJ whole genome shotgun (WGS) entry which is preliminary data.</text>
</comment>
<evidence type="ECO:0000256" key="4">
    <source>
        <dbReference type="ARBA" id="ARBA00003889"/>
    </source>
</evidence>
<evidence type="ECO:0000256" key="7">
    <source>
        <dbReference type="ARBA" id="ARBA00007490"/>
    </source>
</evidence>
<evidence type="ECO:0000256" key="2">
    <source>
        <dbReference type="ARBA" id="ARBA00000711"/>
    </source>
</evidence>
<evidence type="ECO:0000256" key="6">
    <source>
        <dbReference type="ARBA" id="ARBA00005159"/>
    </source>
</evidence>
<comment type="function">
    <text evidence="4">Catalyzes ATP-dependent phosphorylation of adenosylcobinamide and addition of GMP to adenosylcobinamide phosphate.</text>
</comment>
<dbReference type="EMBL" id="JYIJ01000018">
    <property type="protein sequence ID" value="KWX00242.1"/>
    <property type="molecule type" value="Genomic_DNA"/>
</dbReference>
<comment type="pathway">
    <text evidence="6">Cofactor biosynthesis; adenosylcobalamin biosynthesis; adenosylcobalamin from cob(II)yrinate a,c-diamide: step 5/7.</text>
</comment>
<evidence type="ECO:0000259" key="18">
    <source>
        <dbReference type="Pfam" id="PF12706"/>
    </source>
</evidence>
<dbReference type="NCBIfam" id="NF004469">
    <property type="entry name" value="PRK05800.1"/>
    <property type="match status" value="1"/>
</dbReference>
<feature type="domain" description="Metallo-beta-lactamase" evidence="18">
    <location>
        <begin position="45"/>
        <end position="215"/>
    </location>
</feature>
<dbReference type="SUPFAM" id="SSF56281">
    <property type="entry name" value="Metallo-hydrolase/oxidoreductase"/>
    <property type="match status" value="1"/>
</dbReference>
<keyword evidence="10" id="KW-0169">Cobalamin biosynthesis</keyword>
<evidence type="ECO:0000256" key="15">
    <source>
        <dbReference type="ARBA" id="ARBA00023134"/>
    </source>
</evidence>
<keyword evidence="12" id="KW-0547">Nucleotide-binding</keyword>
<keyword evidence="13 19" id="KW-0418">Kinase</keyword>
<evidence type="ECO:0000256" key="5">
    <source>
        <dbReference type="ARBA" id="ARBA00004692"/>
    </source>
</evidence>
<comment type="pathway">
    <text evidence="5">Cofactor biosynthesis; adenosylcobalamin biosynthesis; adenosylcobalamin from cob(II)yrinate a,c-diamide: step 6/7.</text>
</comment>
<dbReference type="PANTHER" id="PTHR34848:SF1">
    <property type="entry name" value="BIFUNCTIONAL ADENOSYLCOBALAMIN BIOSYNTHESIS PROTEIN COBU"/>
    <property type="match status" value="1"/>
</dbReference>
<dbReference type="GO" id="GO:0008820">
    <property type="term" value="F:cobinamide phosphate guanylyltransferase activity"/>
    <property type="evidence" value="ECO:0007669"/>
    <property type="project" value="UniProtKB-EC"/>
</dbReference>
<keyword evidence="15" id="KW-0342">GTP-binding</keyword>
<dbReference type="OrthoDB" id="9788370at2"/>
<keyword evidence="20" id="KW-0548">Nucleotidyltransferase</keyword>
<dbReference type="Gene3D" id="3.40.50.300">
    <property type="entry name" value="P-loop containing nucleotide triphosphate hydrolases"/>
    <property type="match status" value="1"/>
</dbReference>
<comment type="catalytic activity">
    <reaction evidence="1">
        <text>adenosylcob(III)inamide + ATP = adenosylcob(III)inamide phosphate + ADP + H(+)</text>
        <dbReference type="Rhea" id="RHEA:15769"/>
        <dbReference type="ChEBI" id="CHEBI:2480"/>
        <dbReference type="ChEBI" id="CHEBI:15378"/>
        <dbReference type="ChEBI" id="CHEBI:30616"/>
        <dbReference type="ChEBI" id="CHEBI:58502"/>
        <dbReference type="ChEBI" id="CHEBI:456216"/>
        <dbReference type="EC" id="2.7.1.156"/>
    </reaction>
</comment>
<evidence type="ECO:0000256" key="8">
    <source>
        <dbReference type="ARBA" id="ARBA00012016"/>
    </source>
</evidence>
<dbReference type="AlphaFoldDB" id="A0A132MS65"/>
<dbReference type="EC" id="2.7.7.62" evidence="9"/>